<evidence type="ECO:0000256" key="4">
    <source>
        <dbReference type="ARBA" id="ARBA00023242"/>
    </source>
</evidence>
<reference evidence="7" key="1">
    <citation type="submission" date="2019-10" db="EMBL/GenBank/DDBJ databases">
        <authorList>
            <person name="Zhang R."/>
            <person name="Pan Y."/>
            <person name="Wang J."/>
            <person name="Ma R."/>
            <person name="Yu S."/>
        </authorList>
    </citation>
    <scope>NUCLEOTIDE SEQUENCE</scope>
    <source>
        <strain evidence="7">LA-IB0</strain>
        <tissue evidence="7">Leaf</tissue>
    </source>
</reference>
<keyword evidence="8" id="KW-1185">Reference proteome</keyword>
<feature type="compositionally biased region" description="Basic and acidic residues" evidence="5">
    <location>
        <begin position="1"/>
        <end position="18"/>
    </location>
</feature>
<dbReference type="GO" id="GO:0046982">
    <property type="term" value="F:protein heterodimerization activity"/>
    <property type="evidence" value="ECO:0007669"/>
    <property type="project" value="InterPro"/>
</dbReference>
<keyword evidence="2" id="KW-0805">Transcription regulation</keyword>
<dbReference type="GO" id="GO:0005669">
    <property type="term" value="C:transcription factor TFIID complex"/>
    <property type="evidence" value="ECO:0007669"/>
    <property type="project" value="InterPro"/>
</dbReference>
<sequence>MNDGDGKDSVSYLNEREKRPSKRKKRSGVDDEYTQAIARIAVAQICESSGFQSFQQSASDVLADVGVRYIREIGKTASFYANLANRSQCNVFDVIRGLEDLGSVQGFSGASDVGHSPSRSGVVRDIIRYVGQAEDIPFAYLIPGFPVVKEVGLNPSFAQAEVNPPDKHIPSWLPKFPDLDKNADLDSGNLKDMKTGVDNKIQQVEEQDGKVDRTLLNSQPKLNCNGSEAAVAVELGDAAKVQRAAESNPFLAHPLQFDQKDVSLPVLPAKLLDGTMGHHSSHEVVENHISVSEPSLLPGKEDASGSLCEPEDRRNILLHGRPNVHFKFGNGKKSLGMAKSSGKEGVEKICLWFSDENDRKDEKKRPEQILSEDMEYSHEVSHLYQYSEESVAITPLQEIVVPDLRYEHIALAN</sequence>
<evidence type="ECO:0000256" key="3">
    <source>
        <dbReference type="ARBA" id="ARBA00023163"/>
    </source>
</evidence>
<dbReference type="Proteomes" id="UP000826271">
    <property type="component" value="Unassembled WGS sequence"/>
</dbReference>
<keyword evidence="4" id="KW-0539">Nucleus</keyword>
<dbReference type="PANTHER" id="PTHR46338">
    <property type="entry name" value="TRANSCRIPTION INITIATION FACTOR TFIID SUBUNIT 8"/>
    <property type="match status" value="1"/>
</dbReference>
<organism evidence="7 8">
    <name type="scientific">Buddleja alternifolia</name>
    <dbReference type="NCBI Taxonomy" id="168488"/>
    <lineage>
        <taxon>Eukaryota</taxon>
        <taxon>Viridiplantae</taxon>
        <taxon>Streptophyta</taxon>
        <taxon>Embryophyta</taxon>
        <taxon>Tracheophyta</taxon>
        <taxon>Spermatophyta</taxon>
        <taxon>Magnoliopsida</taxon>
        <taxon>eudicotyledons</taxon>
        <taxon>Gunneridae</taxon>
        <taxon>Pentapetalae</taxon>
        <taxon>asterids</taxon>
        <taxon>lamiids</taxon>
        <taxon>Lamiales</taxon>
        <taxon>Scrophulariaceae</taxon>
        <taxon>Buddlejeae</taxon>
        <taxon>Buddleja</taxon>
    </lineage>
</organism>
<dbReference type="Pfam" id="PF07524">
    <property type="entry name" value="Bromo_TP"/>
    <property type="match status" value="1"/>
</dbReference>
<proteinExistence type="predicted"/>
<evidence type="ECO:0000256" key="1">
    <source>
        <dbReference type="ARBA" id="ARBA00004123"/>
    </source>
</evidence>
<dbReference type="InterPro" id="IPR009072">
    <property type="entry name" value="Histone-fold"/>
</dbReference>
<keyword evidence="3" id="KW-0804">Transcription</keyword>
<evidence type="ECO:0000313" key="7">
    <source>
        <dbReference type="EMBL" id="KAG8384605.1"/>
    </source>
</evidence>
<comment type="subcellular location">
    <subcellularLocation>
        <location evidence="1">Nucleus</location>
    </subcellularLocation>
</comment>
<feature type="region of interest" description="Disordered" evidence="5">
    <location>
        <begin position="1"/>
        <end position="30"/>
    </location>
</feature>
<evidence type="ECO:0000256" key="2">
    <source>
        <dbReference type="ARBA" id="ARBA00023015"/>
    </source>
</evidence>
<comment type="caution">
    <text evidence="7">The sequence shown here is derived from an EMBL/GenBank/DDBJ whole genome shotgun (WGS) entry which is preliminary data.</text>
</comment>
<dbReference type="AlphaFoldDB" id="A0AAV6XT32"/>
<dbReference type="PANTHER" id="PTHR46338:SF1">
    <property type="entry name" value="TRANSCRIPTION INITIATION FACTOR TFIID SUBUNIT 8"/>
    <property type="match status" value="1"/>
</dbReference>
<evidence type="ECO:0000313" key="8">
    <source>
        <dbReference type="Proteomes" id="UP000826271"/>
    </source>
</evidence>
<dbReference type="InterPro" id="IPR006565">
    <property type="entry name" value="BTP"/>
</dbReference>
<accession>A0AAV6XT32</accession>
<name>A0AAV6XT32_9LAMI</name>
<evidence type="ECO:0000256" key="5">
    <source>
        <dbReference type="SAM" id="MobiDB-lite"/>
    </source>
</evidence>
<gene>
    <name evidence="7" type="ORF">BUALT_Bualt04G0135200</name>
</gene>
<feature type="domain" description="Bromodomain associated" evidence="6">
    <location>
        <begin position="31"/>
        <end position="107"/>
    </location>
</feature>
<dbReference type="SMART" id="SM00576">
    <property type="entry name" value="BTP"/>
    <property type="match status" value="1"/>
</dbReference>
<evidence type="ECO:0000259" key="6">
    <source>
        <dbReference type="SMART" id="SM00576"/>
    </source>
</evidence>
<dbReference type="Gene3D" id="1.10.20.10">
    <property type="entry name" value="Histone, subunit A"/>
    <property type="match status" value="1"/>
</dbReference>
<dbReference type="InterPro" id="IPR037818">
    <property type="entry name" value="TAF8"/>
</dbReference>
<dbReference type="EMBL" id="WHWC01000004">
    <property type="protein sequence ID" value="KAG8384605.1"/>
    <property type="molecule type" value="Genomic_DNA"/>
</dbReference>
<protein>
    <recommendedName>
        <fullName evidence="6">Bromodomain associated domain-containing protein</fullName>
    </recommendedName>
</protein>